<dbReference type="InterPro" id="IPR025528">
    <property type="entry name" value="BrnA_antitoxin"/>
</dbReference>
<dbReference type="AlphaFoldDB" id="A0A4D7BAA1"/>
<dbReference type="OrthoDB" id="361944at2"/>
<sequence>MTRIKNPTDAEEAAIQRQIASDPDAPEATDQQLRKAKPFAAAFPDLMNSIKRARGRPKLAAPKEAVTLRLDPAVVSAFRATGGEWRANMGKVLEQAAAKTLSSGKGRGSAKDVKSIAASAMTAKGRGDHQPTTSSEPKRRPKG</sequence>
<evidence type="ECO:0000313" key="2">
    <source>
        <dbReference type="EMBL" id="QCI67735.1"/>
    </source>
</evidence>
<evidence type="ECO:0000256" key="1">
    <source>
        <dbReference type="SAM" id="MobiDB-lite"/>
    </source>
</evidence>
<feature type="region of interest" description="Disordered" evidence="1">
    <location>
        <begin position="98"/>
        <end position="143"/>
    </location>
</feature>
<proteinExistence type="predicted"/>
<protein>
    <recommendedName>
        <fullName evidence="4">BrnA antitoxin family protein</fullName>
    </recommendedName>
</protein>
<accession>A0A4D7BAA1</accession>
<name>A0A4D7BAA1_9HYPH</name>
<dbReference type="EMBL" id="CP039690">
    <property type="protein sequence ID" value="QCI67735.1"/>
    <property type="molecule type" value="Genomic_DNA"/>
</dbReference>
<evidence type="ECO:0008006" key="4">
    <source>
        <dbReference type="Google" id="ProtNLM"/>
    </source>
</evidence>
<dbReference type="Proteomes" id="UP000298781">
    <property type="component" value="Chromosome"/>
</dbReference>
<feature type="region of interest" description="Disordered" evidence="1">
    <location>
        <begin position="1"/>
        <end position="32"/>
    </location>
</feature>
<keyword evidence="3" id="KW-1185">Reference proteome</keyword>
<evidence type="ECO:0000313" key="3">
    <source>
        <dbReference type="Proteomes" id="UP000298781"/>
    </source>
</evidence>
<organism evidence="2 3">
    <name type="scientific">Phreatobacter stygius</name>
    <dbReference type="NCBI Taxonomy" id="1940610"/>
    <lineage>
        <taxon>Bacteria</taxon>
        <taxon>Pseudomonadati</taxon>
        <taxon>Pseudomonadota</taxon>
        <taxon>Alphaproteobacteria</taxon>
        <taxon>Hyphomicrobiales</taxon>
        <taxon>Phreatobacteraceae</taxon>
        <taxon>Phreatobacter</taxon>
    </lineage>
</organism>
<dbReference type="KEGG" id="pstg:E8M01_28045"/>
<gene>
    <name evidence="2" type="ORF">E8M01_28045</name>
</gene>
<dbReference type="Pfam" id="PF14384">
    <property type="entry name" value="BrnA_antitoxin"/>
    <property type="match status" value="1"/>
</dbReference>
<reference evidence="2 3" key="1">
    <citation type="submission" date="2019-04" db="EMBL/GenBank/DDBJ databases">
        <title>Phreatobacter aquaticus sp. nov.</title>
        <authorList>
            <person name="Choi A."/>
        </authorList>
    </citation>
    <scope>NUCLEOTIDE SEQUENCE [LARGE SCALE GENOMIC DNA]</scope>
    <source>
        <strain evidence="2 3">KCTC 52518</strain>
    </source>
</reference>